<proteinExistence type="predicted"/>
<protein>
    <submittedName>
        <fullName evidence="2">DNA binding domain-containing protein, excisionase family</fullName>
    </submittedName>
</protein>
<dbReference type="InterPro" id="IPR009061">
    <property type="entry name" value="DNA-bd_dom_put_sf"/>
</dbReference>
<evidence type="ECO:0000259" key="1">
    <source>
        <dbReference type="Pfam" id="PF12728"/>
    </source>
</evidence>
<dbReference type="Proteomes" id="UP000183585">
    <property type="component" value="Unassembled WGS sequence"/>
</dbReference>
<dbReference type="Pfam" id="PF12728">
    <property type="entry name" value="HTH_17"/>
    <property type="match status" value="1"/>
</dbReference>
<dbReference type="InterPro" id="IPR041657">
    <property type="entry name" value="HTH_17"/>
</dbReference>
<reference evidence="3" key="1">
    <citation type="submission" date="2016-06" db="EMBL/GenBank/DDBJ databases">
        <authorList>
            <person name="Varghese N."/>
            <person name="Submissions Spin"/>
        </authorList>
    </citation>
    <scope>NUCLEOTIDE SEQUENCE [LARGE SCALE GENOMIC DNA]</scope>
    <source>
        <strain evidence="3">DSM 43168</strain>
    </source>
</reference>
<evidence type="ECO:0000313" key="3">
    <source>
        <dbReference type="Proteomes" id="UP000183585"/>
    </source>
</evidence>
<accession>A0A1C5AYU9</accession>
<feature type="domain" description="Helix-turn-helix" evidence="1">
    <location>
        <begin position="6"/>
        <end position="51"/>
    </location>
</feature>
<sequence length="71" mass="8047">MSEPVFLDMQQLADRYGVSKEWVKIRVKRREIPFTRLPGGRLVRFSREQVAQIDQLGAPEPALNGPLGRAA</sequence>
<dbReference type="AlphaFoldDB" id="A0A1C5AYU9"/>
<evidence type="ECO:0000313" key="2">
    <source>
        <dbReference type="EMBL" id="SCF50382.1"/>
    </source>
</evidence>
<keyword evidence="3" id="KW-1185">Reference proteome</keyword>
<dbReference type="SUPFAM" id="SSF46955">
    <property type="entry name" value="Putative DNA-binding domain"/>
    <property type="match status" value="1"/>
</dbReference>
<gene>
    <name evidence="2" type="ORF">GA0070563_1317</name>
</gene>
<organism evidence="2 3">
    <name type="scientific">Micromonospora carbonacea</name>
    <dbReference type="NCBI Taxonomy" id="47853"/>
    <lineage>
        <taxon>Bacteria</taxon>
        <taxon>Bacillati</taxon>
        <taxon>Actinomycetota</taxon>
        <taxon>Actinomycetes</taxon>
        <taxon>Micromonosporales</taxon>
        <taxon>Micromonosporaceae</taxon>
        <taxon>Micromonospora</taxon>
    </lineage>
</organism>
<dbReference type="RefSeq" id="WP_074479382.1">
    <property type="nucleotide sequence ID" value="NZ_FMCT01000031.1"/>
</dbReference>
<dbReference type="EMBL" id="FMCT01000031">
    <property type="protein sequence ID" value="SCF50382.1"/>
    <property type="molecule type" value="Genomic_DNA"/>
</dbReference>
<name>A0A1C5AYU9_9ACTN</name>